<feature type="compositionally biased region" description="Basic and acidic residues" evidence="2">
    <location>
        <begin position="189"/>
        <end position="202"/>
    </location>
</feature>
<dbReference type="Proteomes" id="UP001189429">
    <property type="component" value="Unassembled WGS sequence"/>
</dbReference>
<feature type="region of interest" description="Disordered" evidence="2">
    <location>
        <begin position="559"/>
        <end position="587"/>
    </location>
</feature>
<keyword evidence="4" id="KW-1185">Reference proteome</keyword>
<reference evidence="3" key="1">
    <citation type="submission" date="2023-10" db="EMBL/GenBank/DDBJ databases">
        <authorList>
            <person name="Chen Y."/>
            <person name="Shah S."/>
            <person name="Dougan E. K."/>
            <person name="Thang M."/>
            <person name="Chan C."/>
        </authorList>
    </citation>
    <scope>NUCLEOTIDE SEQUENCE [LARGE SCALE GENOMIC DNA]</scope>
</reference>
<proteinExistence type="predicted"/>
<organism evidence="3 4">
    <name type="scientific">Prorocentrum cordatum</name>
    <dbReference type="NCBI Taxonomy" id="2364126"/>
    <lineage>
        <taxon>Eukaryota</taxon>
        <taxon>Sar</taxon>
        <taxon>Alveolata</taxon>
        <taxon>Dinophyceae</taxon>
        <taxon>Prorocentrales</taxon>
        <taxon>Prorocentraceae</taxon>
        <taxon>Prorocentrum</taxon>
    </lineage>
</organism>
<comment type="caution">
    <text evidence="3">The sequence shown here is derived from an EMBL/GenBank/DDBJ whole genome shotgun (WGS) entry which is preliminary data.</text>
</comment>
<evidence type="ECO:0000313" key="3">
    <source>
        <dbReference type="EMBL" id="CAK0812610.1"/>
    </source>
</evidence>
<accession>A0ABN9R633</accession>
<evidence type="ECO:0000256" key="1">
    <source>
        <dbReference type="SAM" id="Coils"/>
    </source>
</evidence>
<sequence length="587" mass="61509">MGMDGLLERLVALPIAQAAFGAALAALAGQGGQSGTKATAAVVAAAARGAAQGLAAGASVACADGADDGYGKRCELVQLEVVLDAVKDAMDLTDPVSVQDAKSILRDRGAPKLASRVGRLSKLRNAKGHPDVGLAREVRSHLAGSDAGSTGDGLTEQESLAETGAHSLKTVAAKKRVLQMETQAPTSAAEHEGKDADKEQEQQKAVQSMPRDEVAGGHAAGAEPGLGDAMAVCARKHDAVNQAALSVELAKDALARVEAEFDDAATELNEELMALDEAERQEVLWKLGLPVGKYGMEVAAADVELTAHSKGVLVATAGSTTLLVALGAGPGQDERAAAVAAVRWSLPEFTLHMMVGREASRGPVAAGAGDALAPLLEVASGKRPREDPGAQELFSSAKRRATTDRALAAALKDRRCAPSRELVEEVARRECWASAKALLALPELDDHLAARLLRARPELLARVVRRARCPRLLDAALQGSLSQADLPGILETLLEWLEAYRNFAEATVREAAPGVPPLAQVVTFLQALADGCLAALSRLDQHLLESAWRRRCGRCRATPARASRSAPSRRPPRARRQRGAGAARRWS</sequence>
<protein>
    <submittedName>
        <fullName evidence="3">Uncharacterized protein</fullName>
    </submittedName>
</protein>
<feature type="coiled-coil region" evidence="1">
    <location>
        <begin position="240"/>
        <end position="281"/>
    </location>
</feature>
<evidence type="ECO:0000256" key="2">
    <source>
        <dbReference type="SAM" id="MobiDB-lite"/>
    </source>
</evidence>
<name>A0ABN9R633_9DINO</name>
<feature type="region of interest" description="Disordered" evidence="2">
    <location>
        <begin position="182"/>
        <end position="222"/>
    </location>
</feature>
<feature type="compositionally biased region" description="Low complexity" evidence="2">
    <location>
        <begin position="559"/>
        <end position="568"/>
    </location>
</feature>
<evidence type="ECO:0000313" key="4">
    <source>
        <dbReference type="Proteomes" id="UP001189429"/>
    </source>
</evidence>
<gene>
    <name evidence="3" type="ORF">PCOR1329_LOCUS16862</name>
</gene>
<keyword evidence="1" id="KW-0175">Coiled coil</keyword>
<dbReference type="EMBL" id="CAUYUJ010005191">
    <property type="protein sequence ID" value="CAK0812610.1"/>
    <property type="molecule type" value="Genomic_DNA"/>
</dbReference>